<dbReference type="InterPro" id="IPR043129">
    <property type="entry name" value="ATPase_NBD"/>
</dbReference>
<evidence type="ECO:0000256" key="6">
    <source>
        <dbReference type="SAM" id="MobiDB-lite"/>
    </source>
</evidence>
<keyword evidence="7" id="KW-0472">Membrane</keyword>
<sequence>MSYALGVDLGSSFVAAATAFGPRARMAFLGDNAAVAPSVVYQGADGGLLTGEVAGRRAAADPGRAASGFKDLLGEQTSVTLAGQPRSVVDLLAAQLRDVLRRVAEAEGAPPERLVLTRPASWGAYRQRLFAEAPRLVGRADTVMISDAEAVAAYFAEAHGLPSGSLLAVYDLGGGSFDAAVLGVRPGGVEILGRPEGFERLGGTTFDEAVLDLVISSSAGALDELDMGDPATVAALARLRHDCVVAKESLSSDTEATVPVLVPGRHLEVRVTRAAFEERVHARIDATVASLWRVLRSAQVTPAQLSALLLVGGSSRIPLVAQLVSQMVGRPVTPYPHGKHAVVLGAARLGVLAAAGGPVPPPPPPQQSPPRQPPPPKPPPDPPPQHPPPPQTNPAPPAPHPPTRHGHADGDWEPTATSRMLVIGVAVLALIVVALVVVFALLIRI</sequence>
<dbReference type="SUPFAM" id="SSF53067">
    <property type="entry name" value="Actin-like ATPase domain"/>
    <property type="match status" value="2"/>
</dbReference>
<accession>A0ABP3ZEE9</accession>
<dbReference type="PROSITE" id="PS01036">
    <property type="entry name" value="HSP70_3"/>
    <property type="match status" value="1"/>
</dbReference>
<evidence type="ECO:0000256" key="7">
    <source>
        <dbReference type="SAM" id="Phobius"/>
    </source>
</evidence>
<evidence type="ECO:0000256" key="4">
    <source>
        <dbReference type="ARBA" id="ARBA00023016"/>
    </source>
</evidence>
<dbReference type="PANTHER" id="PTHR42749:SF1">
    <property type="entry name" value="CELL SHAPE-DETERMINING PROTEIN MREB"/>
    <property type="match status" value="1"/>
</dbReference>
<keyword evidence="7" id="KW-0812">Transmembrane</keyword>
<evidence type="ECO:0000256" key="3">
    <source>
        <dbReference type="ARBA" id="ARBA00022840"/>
    </source>
</evidence>
<gene>
    <name evidence="8" type="ORF">GCM10009559_03290</name>
</gene>
<keyword evidence="9" id="KW-1185">Reference proteome</keyword>
<evidence type="ECO:0000313" key="9">
    <source>
        <dbReference type="Proteomes" id="UP001499967"/>
    </source>
</evidence>
<keyword evidence="2" id="KW-0547">Nucleotide-binding</keyword>
<comment type="similarity">
    <text evidence="1">Belongs to the heat shock protein 70 family.</text>
</comment>
<dbReference type="RefSeq" id="WP_343938058.1">
    <property type="nucleotide sequence ID" value="NZ_BAAAHP010000006.1"/>
</dbReference>
<keyword evidence="4" id="KW-0346">Stress response</keyword>
<reference evidence="9" key="1">
    <citation type="journal article" date="2019" name="Int. J. Syst. Evol. Microbiol.">
        <title>The Global Catalogue of Microorganisms (GCM) 10K type strain sequencing project: providing services to taxonomists for standard genome sequencing and annotation.</title>
        <authorList>
            <consortium name="The Broad Institute Genomics Platform"/>
            <consortium name="The Broad Institute Genome Sequencing Center for Infectious Disease"/>
            <person name="Wu L."/>
            <person name="Ma J."/>
        </authorList>
    </citation>
    <scope>NUCLEOTIDE SEQUENCE [LARGE SCALE GENOMIC DNA]</scope>
    <source>
        <strain evidence="9">JCM 11117</strain>
    </source>
</reference>
<keyword evidence="5" id="KW-0143">Chaperone</keyword>
<organism evidence="8 9">
    <name type="scientific">Pseudonocardia zijingensis</name>
    <dbReference type="NCBI Taxonomy" id="153376"/>
    <lineage>
        <taxon>Bacteria</taxon>
        <taxon>Bacillati</taxon>
        <taxon>Actinomycetota</taxon>
        <taxon>Actinomycetes</taxon>
        <taxon>Pseudonocardiales</taxon>
        <taxon>Pseudonocardiaceae</taxon>
        <taxon>Pseudonocardia</taxon>
    </lineage>
</organism>
<dbReference type="Gene3D" id="3.30.420.40">
    <property type="match status" value="2"/>
</dbReference>
<dbReference type="Pfam" id="PF00012">
    <property type="entry name" value="HSP70"/>
    <property type="match status" value="1"/>
</dbReference>
<keyword evidence="7" id="KW-1133">Transmembrane helix</keyword>
<dbReference type="Proteomes" id="UP001499967">
    <property type="component" value="Unassembled WGS sequence"/>
</dbReference>
<dbReference type="EMBL" id="BAAAHP010000006">
    <property type="protein sequence ID" value="GAA0920623.1"/>
    <property type="molecule type" value="Genomic_DNA"/>
</dbReference>
<dbReference type="PRINTS" id="PR00301">
    <property type="entry name" value="HEATSHOCK70"/>
</dbReference>
<comment type="caution">
    <text evidence="8">The sequence shown here is derived from an EMBL/GenBank/DDBJ whole genome shotgun (WGS) entry which is preliminary data.</text>
</comment>
<proteinExistence type="inferred from homology"/>
<dbReference type="InterPro" id="IPR018181">
    <property type="entry name" value="Heat_shock_70_CS"/>
</dbReference>
<evidence type="ECO:0000313" key="8">
    <source>
        <dbReference type="EMBL" id="GAA0920623.1"/>
    </source>
</evidence>
<dbReference type="InterPro" id="IPR013126">
    <property type="entry name" value="Hsp_70_fam"/>
</dbReference>
<feature type="transmembrane region" description="Helical" evidence="7">
    <location>
        <begin position="420"/>
        <end position="443"/>
    </location>
</feature>
<evidence type="ECO:0008006" key="10">
    <source>
        <dbReference type="Google" id="ProtNLM"/>
    </source>
</evidence>
<name>A0ABP3ZEE9_9PSEU</name>
<dbReference type="PANTHER" id="PTHR42749">
    <property type="entry name" value="CELL SHAPE-DETERMINING PROTEIN MREB"/>
    <property type="match status" value="1"/>
</dbReference>
<feature type="region of interest" description="Disordered" evidence="6">
    <location>
        <begin position="354"/>
        <end position="412"/>
    </location>
</feature>
<evidence type="ECO:0000256" key="5">
    <source>
        <dbReference type="ARBA" id="ARBA00023186"/>
    </source>
</evidence>
<protein>
    <recommendedName>
        <fullName evidence="10">Hsp70 protein</fullName>
    </recommendedName>
</protein>
<evidence type="ECO:0000256" key="2">
    <source>
        <dbReference type="ARBA" id="ARBA00022741"/>
    </source>
</evidence>
<feature type="compositionally biased region" description="Pro residues" evidence="6">
    <location>
        <begin position="358"/>
        <end position="401"/>
    </location>
</feature>
<dbReference type="Gene3D" id="3.90.640.10">
    <property type="entry name" value="Actin, Chain A, domain 4"/>
    <property type="match status" value="1"/>
</dbReference>
<keyword evidence="3" id="KW-0067">ATP-binding</keyword>
<evidence type="ECO:0000256" key="1">
    <source>
        <dbReference type="ARBA" id="ARBA00007381"/>
    </source>
</evidence>